<dbReference type="Pfam" id="PF17803">
    <property type="entry name" value="Cadherin_4"/>
    <property type="match status" value="2"/>
</dbReference>
<dbReference type="InterPro" id="IPR041690">
    <property type="entry name" value="Cadherin_5"/>
</dbReference>
<feature type="compositionally biased region" description="Acidic residues" evidence="9">
    <location>
        <begin position="4023"/>
        <end position="4041"/>
    </location>
</feature>
<feature type="domain" description="Cadherin-like" evidence="11">
    <location>
        <begin position="1675"/>
        <end position="1770"/>
    </location>
</feature>
<sequence>MAFGFSFGSRFTNRGGRGEPDGDPITSVDDTVAVREDRSVVIQKKALLSNDSAADDIDFSLVEFTQPANGTLVENGQTLKYTPNPDFFGEDSFEYTIALDGNAGQTSTATVNLVVLGSNDDPTGSDVELEVSADTVLRIPVTELLEKSGADDVDGDDLSIASFRKARDGEVEFDPSDSDFIIFTPDEGFTGEASFEYTIEDGNGGSVRLEATVDVVAGDNQSPTAVDDSYTVAEGNELTGNLIEGLGPDAGMDSDPEGTLLSVTKVNDIELDVNDPDLEYSEETEEFQLSIAEGDLFIKADGSFRYVHGGDEPQQSAPTFTYTISDGDLTDTADVTINVTPVNDAPTGAVAISGTATDGDELTASNTLEDEDGLGDISYQWQRGGEDIDGATGDKYTLTQDDVGVEITVVASYTDAQGTDEQVSSAPVIPTNENDAPTGSVTITGTAEEDSELTASNDLDDADGLGDISYQWQRGGVDIDGATGDKYTLTQEDVGENITVVASYTDDGGTAEQVESLAVGPVANLNDAPTGSVTISGTATDGDELTASNTLEDEDGLGDISYQWQRGGVDIDGATGDKYTLTQDDVGVEITVVASYTDAQGTDEQVSSAPVIPTNENDAPTGVVTIDNTTPAEDDVLTASNTLADADGLGTITYTWKADGNVVGTGATYTLTQAEVGKQITAEASYTDGGNTTETVASGATAAVTNLNDAPTGSVTISGTATDGDELTASNTLEDEDGLGDISYQWQRGGEDIDGATGEKYTLTQDDVGVEITVVASYTDAQGTDEQVSSDPVIPTNENDAPTGSVTITGTAEEDSELTASNDLDDADGLGDISYQWQRGGVDIDGATGDKYTLTQEDVGENITVVASYTDDGGTAEQVESLAVGPVANLNDAPTGSVTISGTATDGDELTASNTLEDEDGLGDISYQWQRGGVDIDGATGDKYTLTQDDVGVEITVVASYTDAQGTDEQVSSDPVIPTNENDAPTGSVTITGTAEEDSELTASNDLDDADGLGDISYQWQRGGVDIDGATGDKYTLTQEDVGENITVVASYTDDGGTAEQVESLAVGPVANLNDAPTGSVTISGTATDGDELTASNTLEDEDGLGDISYQWQRGGVDIDGATGDKYTLTQDDVGVEITVVASYTDAQGTDEQVSSDPVIPTNENDAPTGSVTITGTAEEDSELTASNDLDDADGLGDISYQWQRGGVDIDGATGDKYTLTQEDVGENITVVASYTDDDGTAEQVESLAVGPIANVNDAPVAFDDDLSVNEDSILTLSSAAILGNDTDVDNTEFASITLASLPESGVLYFEADAISELPSGGLEITVADLLANKLTFAPAEGSEGVTLTYTVSDGDLSSNEATISIAVNAVDAVFSDDDEIASTDEDVQLTGNVLDGTPASTADGDVVVTGFEFGGVDYDAGDDASIVGVGTLNIASDGAYSFTPAPNYSGLVPDAVYSMSDDLGNTVGDTSTLSITIDPVNDAPNVIDTSFKTTEDKVLLLSTADLLGSSSDPEGNPLSAVVDLSSISQGTLEKVGDDEYRFTPAQDQTADATFSYTVDDGQGGESGATATIAITAVNDAPTSSGIDLGAMDEDGVLTTSPADLIASASDVDGDALTLVSVGNASTGTVVIDGVTGEVVFTPAANVNGPASYDYTISDGAIEVTATATIAITSVNDAPTGTAATFATQENAPREITFAELLSGSNAADADADASLTITNVTNPQGGTVSVDGETITFTPAQDFDGAATFDYTISDGTVGDDLPLTATVNVSDVANVEPTAEAANYATDEDAPLEIALLDLLADSNAVDTDGGTLSITGVGNAVGGTVAVVDGSIVFTPTEDFFGDASFDYTVQDGQGGAVPLTAAIAVNSVNDAPVGQSDDGGDVEALQQIIIDVLANDSDLETALDVGSVEIIDAANNGQADVNPDGTITYTAGNGFIGGDSFSYRVADVDGAFTQPVNVTVNITGEVEDGNSQDGYISGGFVWADADGDGEFDPGLEAFGTTNEVGQFSLSGAVSGTLYMTGGVDISTRLPFEGVLKAPEGSTVITPLTTLVVAVLESGDPTLPSDPALALAEAELRVQQSLGLPDVDLSTYDPIDVLANSVDPAAKEQAAAVFSVASQVLNTAKIAGSAVAGASGGEVSETEGESAAFASLANLINTSPSPVNLVAPEGGGASDVEQIVSGAADEAAEASGITDIPVQAEAVASLAEASNTVVDTAVADAVATGNVDGAAFLSDVSQVSQVAQGETADAVSDGDVSVADTTQFVDELETEVEAAVVGDATGATESPDDDLLVGDAGDNVLDGGVGNDIITGNGGVDTLTGGEGDDVVTGGSGNDILIAGAGTDVYKGTLDSFDTIDYSSSPTGVNVNLETGVVIEDGFGDTDSLENIDRVVGSAGDDTILGRVDQDGTFDRFRPGDGTDLVDGQGGNDAVDYRDAVNGSSGVTINLGANGDANGTAIDPWGNTDTLLNINRAFGSEQGDSITGDGQDNVLAAAGGDDDIAGGLGADLLFGQDGDDTLTSNGGNDYLDGGSGADIYVIEGTGDRSIGSFEFGVDKIDLSGLPYFVSEAYLQAQLANQDNTDGATFLQLGPDTTLFVSDPTWAPNEELQLSDFILPAADPADDQIGGPGDDALQGGTGDTTFFGDAGNDFITAGPGNENIDGGTGFDIVDYNGAPLGIDVDLGAGTVTGGFGGTDTITNVEKIIASDFDDSLVGGDTDAPQSFEGRGGDDYIDGGAGVNDRIDHRFSDTGSGINANLATGIVQDEFGGTDTVVNIERVYGTIYDDVITGDDNDNQFIGDRGADDIDGGEGFDALFNNGTEDQSLEINLATGQVANDGYGFTGTVAGIERVFGTAQSDVIIGDANRNELFGQDGNDTLDHGSGEGNYLEGGAGNDTFQLNSGSVYIGDFNPLEDRIDLSGALSPVTDFAQVQNALNQYTVEEDDGNGGTVDVVHTDIALPGLFITLRGVSQAEIETGGAALFDFGVAVGPDDQIGDEFDNTLEGGAGDTNFVGGAGNDTIVAGPGNDSIDGGEGFDFADYSGAGLGIQVDLAAQTVTGGFGGTDTIVNIEKVIGTDSGDSFVGADNGNAPQSFEGRGGDDYIDGGAGTNDRIDHRFTDTGSGINADLSTGIVLDEFGGTDTVVNIERVYGTIYDDVITGDDNDNQFIGAQGFDIINGGGGTDALFNNGDENQSLIIDLSSGVVTNDGYGFGGEVSSIENVFGTANNDTLVGDSQDNLLLGAAGSDFLDGGAGNDVLLAGFSDDAAADTFIDGIGSDYLEGGAGIDTFVIQGGGDDTVAQFELGVDKIDLTTLPFLVTGADITNQLSNQSDTDSGTFFTFGTATLFIGGDTWSPDEEISLTDFILPASTAGSTVDGTDGDDNLVGTDGDDTFNALGNTENGIDFIIGGAGNDIIDGGDGFDAVDYSAAPAGISADLESGAIADGFGGIDTVSNVERVIGSAFNDVIFGRVDNQGGEFGDFDRFVPGDGADYIDGRGGNDIVDYRGDDTGSGIIVNLSFNGQGNGAALDQFGSFDNILNVSGVFATENDDRLFGGDEENRLFGFGGNDEIFGRSGKDQLFGGDGDDELHAGDGVDEYLEGGAGFDTFFVGNGSVFIGDFNALEDVIDFSDSEVPVPDVFTLQAPGVTTERTENEEVSEGVFEDVVYTDITLPGISITLRGVAVSELGAGNFSGFRALDADNFGASSIEGTEFDDNFGDNTQLDGGTGNDTINGLAGNDALRGFSGDDILSGGEGDDYLEGGFGDDELFGQSGDFDSLAGGPGNDLLDGGDGFADSVDYASFQFQSQRGAVVNLSLNTTDVRDFDGNPLGTNQAQDPDGGFDTLAGIENVNGSDFNDIIVGSTGDNFLSGGFGDDLLFGGGGGSDNFAPGSGQDQVTGNGDDGVDYFDYGRRDGFDPQFNSANGIFVNLGEEGTNFQGFGPWLESGQAQDPDGFVDQLNGINGINGTAFSDVIVGGNSDNFFGGQDGNDFLIGGGGNDNLQGEVGDDNLQGGAGNDSLFGGSENDALDGGDGDDYLQGDDGDDELRAGNGANDSLNGGAGADNFVVGNGGVFIGDFEIGVDTIDLRETQVPVPDFATVQANLTEFMGTEPGDENTVYSQIDLPGLSITLREVSNQDLIDNQGNIFVNYSDFDSDQTIDGTINDDNFDLADPQLDGGSGNDTINGLAGNDALRGFVGNDTLNGDEGDDYLEGGFGNDQLFGGEGNDSLNGGSGDDLINGGDGPFNQDGFDDGYDEVLYDGGYAFNGDLYLNLSEIDPNNPGQAWDFGNGLFLQSGQAIDPDGGLDTLVGIEGIWAGDGNDQIVVGAEGVGNVWGGAGDDGIVVAGSWGANIQPGDGFNYVDGGNQWSNLDLNEGQFANPNGVGIYLGEFGTYDFDSRGEAYTPDGFVTELYNINNANGGEFDDEIFGNSSDNSLSGRGGNDVIDGADGNDNLFGDDGDDELRAGNGANDSLNGGAGADNFVVGNGGVFIGDFEIGVDTIDLRETQVPVPDFATVQANLTEFMGTEPGDENTVYSQIDLPGLSITLREVSNQDLIDNQGNIFVNYSDFDSDQTIDGTINDDNFDLADPQLDGGSGNDTINGLAGNDALRGFVGNDTLNGDEGDDYLEGGFGNDQLFGGEGNDSLNGGSGDDLINGGDGPFNQDGFDDGYDEVLYDGGYAFNGDLYLNLSEIDPNNPGQAWDFGNGLFLQSGQAIDPDGGLDTLVGIEGIWAGDGNDQIVVGAEGVGNVWGGAGDDGIVVAGSWGANIQPGDGFNYVDGGNQWSNLDLNEGQFANPNGVGIYLGEFGTYDFDSRGEAYTPDGFVTELYNINNANGGEFDDEIFGNSSDNSLSGRGGNDVIDGADGNDNLFGDDGDDELRAGNGANDSLNGGAGADNFVVGNGGVFIGDFEIGVDTIDLRETQVPVPDFATVQANLTEFMGTEPGDENTVYSQIDLPGLSITLREVSNQDLIDNQGNIFVNYSDFDSDQTIDGTINDDNFDLADPQLDGGSGNDTINGLAGNDALRGFVGNDTLNGDEGDDYLEGGFGNDQLFGGEGDFDNLAGGPGDDVLDGGEGIRDRANYESFQFQSQRGVVVNLSNRTDIEDENGSEVLTGTARDPDFFTDTLVGIEEVSGTSYNDWIVGDDGDNNFAGGPGNDLLEGMGGYDKLDYSSFTYLNERGAIVNLSDATFIVDENGVPVDPGTARDPDLFTDTLFGFDGVSGGDFDDQLYGNENDNLLQGQGGNDLLVGNGGNDQLEGGTGTNTYLAGSGSDTVTGQVDAFDILNLSEATETGVVVDLDLASNQVSQDGFNSSDTVTDINRVIGSGFDDIISGRTDQGLAEGSREFERFVGGPGNDTINGRGGNDGVDYRFESGPWADTGNGVSIDLNTGIATDPFGGTDTISGVSRVFGSENNDVIRGDAQDNPLLFGFGGDDLINGGAGNDFLFGGEGLDTFEFGAGAGSDVIGDFTLGEDSISLIDGLTATSEQIDTNGDFEVDSTLVTFSNGEGDVLLSDILLTQEELFG</sequence>
<feature type="region of interest" description="Disordered" evidence="9">
    <location>
        <begin position="1148"/>
        <end position="1171"/>
    </location>
</feature>
<evidence type="ECO:0000256" key="6">
    <source>
        <dbReference type="ARBA" id="ARBA00022837"/>
    </source>
</evidence>
<feature type="domain" description="RapA2 cadherin-like" evidence="10">
    <location>
        <begin position="1253"/>
        <end position="1313"/>
    </location>
</feature>
<dbReference type="Proteomes" id="UP001626549">
    <property type="component" value="Chromosome"/>
</dbReference>
<name>A0ABZ0IFC1_9GAMM</name>
<keyword evidence="8" id="KW-0472">Membrane</keyword>
<feature type="region of interest" description="Disordered" evidence="9">
    <location>
        <begin position="965"/>
        <end position="988"/>
    </location>
</feature>
<dbReference type="InterPro" id="IPR003995">
    <property type="entry name" value="RTX_toxin_determinant-A"/>
</dbReference>
<dbReference type="Pfam" id="PF00353">
    <property type="entry name" value="HemolysinCabind"/>
    <property type="match status" value="30"/>
</dbReference>
<evidence type="ECO:0000259" key="11">
    <source>
        <dbReference type="Pfam" id="PF17892"/>
    </source>
</evidence>
<keyword evidence="7" id="KW-0843">Virulence</keyword>
<dbReference type="RefSeq" id="WP_407327986.1">
    <property type="nucleotide sequence ID" value="NZ_CP136865.1"/>
</dbReference>
<feature type="region of interest" description="Disordered" evidence="9">
    <location>
        <begin position="783"/>
        <end position="805"/>
    </location>
</feature>
<keyword evidence="6" id="KW-0106">Calcium</keyword>
<dbReference type="NCBIfam" id="NF012211">
    <property type="entry name" value="tand_rpt_95"/>
    <property type="match status" value="7"/>
</dbReference>
<dbReference type="InterPro" id="IPR050557">
    <property type="entry name" value="RTX_toxin/Mannuronan_C5-epim"/>
</dbReference>
<evidence type="ECO:0000256" key="2">
    <source>
        <dbReference type="ARBA" id="ARBA00004613"/>
    </source>
</evidence>
<feature type="domain" description="Cadherin-like" evidence="11">
    <location>
        <begin position="1578"/>
        <end position="1672"/>
    </location>
</feature>
<keyword evidence="3" id="KW-0964">Secreted</keyword>
<evidence type="ECO:0000256" key="8">
    <source>
        <dbReference type="ARBA" id="ARBA00023136"/>
    </source>
</evidence>
<dbReference type="PROSITE" id="PS00330">
    <property type="entry name" value="HEMOLYSIN_CALCIUM"/>
    <property type="match status" value="17"/>
</dbReference>
<feature type="domain" description="RapA2 cadherin-like" evidence="10">
    <location>
        <begin position="216"/>
        <end position="306"/>
    </location>
</feature>
<feature type="domain" description="Cadherin-like" evidence="11">
    <location>
        <begin position="1776"/>
        <end position="1870"/>
    </location>
</feature>
<dbReference type="Gene3D" id="2.60.40.2700">
    <property type="match status" value="10"/>
</dbReference>
<evidence type="ECO:0000259" key="10">
    <source>
        <dbReference type="Pfam" id="PF17803"/>
    </source>
</evidence>
<reference evidence="12 13" key="1">
    <citation type="submission" date="2023-10" db="EMBL/GenBank/DDBJ databases">
        <title>Two novel species belonging to the OM43/NOR5 clade.</title>
        <authorList>
            <person name="Park M."/>
        </authorList>
    </citation>
    <scope>NUCLEOTIDE SEQUENCE [LARGE SCALE GENOMIC DNA]</scope>
    <source>
        <strain evidence="12 13">IMCC45268</strain>
    </source>
</reference>
<dbReference type="InterPro" id="IPR011049">
    <property type="entry name" value="Serralysin-like_metalloprot_C"/>
</dbReference>
<keyword evidence="5" id="KW-0677">Repeat</keyword>
<dbReference type="PRINTS" id="PR00313">
    <property type="entry name" value="CABNDNGRPT"/>
</dbReference>
<feature type="region of interest" description="Disordered" evidence="9">
    <location>
        <begin position="900"/>
        <end position="919"/>
    </location>
</feature>
<dbReference type="InterPro" id="IPR018511">
    <property type="entry name" value="Hemolysin-typ_Ca-bd_CS"/>
</dbReference>
<feature type="region of interest" description="Disordered" evidence="9">
    <location>
        <begin position="3991"/>
        <end position="4051"/>
    </location>
</feature>
<evidence type="ECO:0000256" key="5">
    <source>
        <dbReference type="ARBA" id="ARBA00022737"/>
    </source>
</evidence>
<proteinExistence type="predicted"/>
<evidence type="ECO:0000313" key="13">
    <source>
        <dbReference type="Proteomes" id="UP001626549"/>
    </source>
</evidence>
<dbReference type="InterPro" id="IPR040853">
    <property type="entry name" value="RapA2_cadherin-like"/>
</dbReference>
<evidence type="ECO:0000256" key="7">
    <source>
        <dbReference type="ARBA" id="ARBA00023026"/>
    </source>
</evidence>
<feature type="region of interest" description="Disordered" evidence="9">
    <location>
        <begin position="1083"/>
        <end position="1102"/>
    </location>
</feature>
<evidence type="ECO:0000256" key="4">
    <source>
        <dbReference type="ARBA" id="ARBA00022656"/>
    </source>
</evidence>
<evidence type="ECO:0000256" key="1">
    <source>
        <dbReference type="ARBA" id="ARBA00004370"/>
    </source>
</evidence>
<dbReference type="PRINTS" id="PR01488">
    <property type="entry name" value="RTXTOXINA"/>
</dbReference>
<feature type="region of interest" description="Disordered" evidence="9">
    <location>
        <begin position="535"/>
        <end position="554"/>
    </location>
</feature>
<dbReference type="Gene3D" id="2.60.40.2810">
    <property type="match status" value="1"/>
</dbReference>
<evidence type="ECO:0000313" key="12">
    <source>
        <dbReference type="EMBL" id="WOJ97249.1"/>
    </source>
</evidence>
<dbReference type="Gene3D" id="2.60.40.1200">
    <property type="match status" value="1"/>
</dbReference>
<dbReference type="PANTHER" id="PTHR38340:SF1">
    <property type="entry name" value="S-LAYER PROTEIN"/>
    <property type="match status" value="1"/>
</dbReference>
<gene>
    <name evidence="12" type="ORF">R0137_01430</name>
</gene>
<organism evidence="12 13">
    <name type="scientific">Congregibacter brevis</name>
    <dbReference type="NCBI Taxonomy" id="3081201"/>
    <lineage>
        <taxon>Bacteria</taxon>
        <taxon>Pseudomonadati</taxon>
        <taxon>Pseudomonadota</taxon>
        <taxon>Gammaproteobacteria</taxon>
        <taxon>Cellvibrionales</taxon>
        <taxon>Halieaceae</taxon>
        <taxon>Congregibacter</taxon>
    </lineage>
</organism>
<feature type="region of interest" description="Disordered" evidence="9">
    <location>
        <begin position="715"/>
        <end position="736"/>
    </location>
</feature>
<evidence type="ECO:0000256" key="9">
    <source>
        <dbReference type="SAM" id="MobiDB-lite"/>
    </source>
</evidence>
<protein>
    <submittedName>
        <fullName evidence="12">Tandem-95 repeat protein</fullName>
    </submittedName>
</protein>
<dbReference type="EMBL" id="CP136865">
    <property type="protein sequence ID" value="WOJ97249.1"/>
    <property type="molecule type" value="Genomic_DNA"/>
</dbReference>
<keyword evidence="4" id="KW-0800">Toxin</keyword>
<keyword evidence="13" id="KW-1185">Reference proteome</keyword>
<dbReference type="SUPFAM" id="SSF51120">
    <property type="entry name" value="beta-Roll"/>
    <property type="match status" value="17"/>
</dbReference>
<dbReference type="InterPro" id="IPR001343">
    <property type="entry name" value="Hemolysn_Ca-bd"/>
</dbReference>
<accession>A0ABZ0IFC1</accession>
<dbReference type="Gene3D" id="2.60.40.3440">
    <property type="match status" value="6"/>
</dbReference>
<dbReference type="Pfam" id="PF17963">
    <property type="entry name" value="Big_9"/>
    <property type="match status" value="2"/>
</dbReference>
<feature type="domain" description="Cadherin-like" evidence="11">
    <location>
        <begin position="1481"/>
        <end position="1576"/>
    </location>
</feature>
<dbReference type="Pfam" id="PF17892">
    <property type="entry name" value="Cadherin_5"/>
    <property type="match status" value="5"/>
</dbReference>
<evidence type="ECO:0000256" key="3">
    <source>
        <dbReference type="ARBA" id="ARBA00022525"/>
    </source>
</evidence>
<comment type="subcellular location">
    <subcellularLocation>
        <location evidence="1">Membrane</location>
    </subcellularLocation>
    <subcellularLocation>
        <location evidence="2">Secreted</location>
    </subcellularLocation>
</comment>
<dbReference type="PANTHER" id="PTHR38340">
    <property type="entry name" value="S-LAYER PROTEIN"/>
    <property type="match status" value="1"/>
</dbReference>
<feature type="domain" description="Cadherin-like" evidence="11">
    <location>
        <begin position="119"/>
        <end position="215"/>
    </location>
</feature>
<dbReference type="Gene3D" id="2.150.10.10">
    <property type="entry name" value="Serralysin-like metalloprotease, C-terminal"/>
    <property type="match status" value="18"/>
</dbReference>
<feature type="region of interest" description="Disordered" evidence="9">
    <location>
        <begin position="418"/>
        <end position="437"/>
    </location>
</feature>